<feature type="transmembrane region" description="Helical" evidence="3">
    <location>
        <begin position="80"/>
        <end position="101"/>
    </location>
</feature>
<evidence type="ECO:0000256" key="1">
    <source>
        <dbReference type="ARBA" id="ARBA00022737"/>
    </source>
</evidence>
<evidence type="ECO:0000256" key="3">
    <source>
        <dbReference type="SAM" id="Phobius"/>
    </source>
</evidence>
<name>A0A1Z5JII2_FISSO</name>
<evidence type="ECO:0000313" key="5">
    <source>
        <dbReference type="Proteomes" id="UP000198406"/>
    </source>
</evidence>
<keyword evidence="1" id="KW-0677">Repeat</keyword>
<evidence type="ECO:0008006" key="6">
    <source>
        <dbReference type="Google" id="ProtNLM"/>
    </source>
</evidence>
<evidence type="ECO:0000313" key="4">
    <source>
        <dbReference type="EMBL" id="GAX13805.1"/>
    </source>
</evidence>
<sequence length="763" mass="82624">MSMNHTIPIESEEASASLSTSDLSGGVNQTAFTTDDDKMEDVEVGGNDAPEEPVMTQGNTLVDVPGTMNKGIRAGSIRRWVYVTAIVLIVLAIVIGIAASVSNNDNKTSASSSSSSSGSFPNSSPVASPVASPTAASPVAANPTAPTAAARQATYEQVVTFLSSRGVSKEDELRRRGSYQHDSAVFLANHDPLNLPLPSSTDLSDPQVEHYVTRYVMTLLHHGLDGYNWTFQLNFMSELEMCYWNGMKSTFQPDFIPLAEAGGVFCLNGTQTPVALDLEFNKLKGTIPTELGLLTKLVFLDFEFNEINGTIPTELCQLTDLEHLSLRANYLTGELPSCMGQWSKLAYLDVEVNQLDGSFPQGDALCNMKDLDTVVLQRNLFSGALPTCMGQWTRLRGFFASENFFTGRLPSELALLPNVSHFLVDDNELTGNPNTVFSDMPTLTFLYLDNNQFTGVIDSTFVANSPNLTALDISHNNFTLDPASPVFPLHLLQHPTLQILDASMNLLNGSLPSTELQANNALLFLSLHANALRGSIPRQLHQFSELAHLDLSLNSFTGALPDQLFSLRLLNLFLSENPNLQSGLLPDSVLTNHTGFRELSLRNTQRTGPLPSLVGFNDLELLDLGGNDFTGAIPTQYSELPDLRYLLLNGNPGLSGSIPVMSQSPALQIALLDNTDIYGDFSSLCALTAFTDLDASDVLGDSALIVNCNTTAGTVSNCACCKCCHRPGGCSNPVVASLDWTWEQRMSQTVRDFAINDTLLLDL</sequence>
<feature type="region of interest" description="Disordered" evidence="2">
    <location>
        <begin position="1"/>
        <end position="62"/>
    </location>
</feature>
<keyword evidence="3" id="KW-0472">Membrane</keyword>
<accession>A0A1Z5JII2</accession>
<dbReference type="InterPro" id="IPR032675">
    <property type="entry name" value="LRR_dom_sf"/>
</dbReference>
<evidence type="ECO:0000256" key="2">
    <source>
        <dbReference type="SAM" id="MobiDB-lite"/>
    </source>
</evidence>
<proteinExistence type="predicted"/>
<keyword evidence="5" id="KW-1185">Reference proteome</keyword>
<feature type="region of interest" description="Disordered" evidence="2">
    <location>
        <begin position="104"/>
        <end position="143"/>
    </location>
</feature>
<dbReference type="Proteomes" id="UP000198406">
    <property type="component" value="Unassembled WGS sequence"/>
</dbReference>
<dbReference type="FunFam" id="3.80.10.10:FF:000383">
    <property type="entry name" value="Leucine-rich repeat receptor protein kinase EMS1"/>
    <property type="match status" value="1"/>
</dbReference>
<protein>
    <recommendedName>
        <fullName evidence="6">L domain-like protein</fullName>
    </recommendedName>
</protein>
<organism evidence="4 5">
    <name type="scientific">Fistulifera solaris</name>
    <name type="common">Oleaginous diatom</name>
    <dbReference type="NCBI Taxonomy" id="1519565"/>
    <lineage>
        <taxon>Eukaryota</taxon>
        <taxon>Sar</taxon>
        <taxon>Stramenopiles</taxon>
        <taxon>Ochrophyta</taxon>
        <taxon>Bacillariophyta</taxon>
        <taxon>Bacillariophyceae</taxon>
        <taxon>Bacillariophycidae</taxon>
        <taxon>Naviculales</taxon>
        <taxon>Naviculaceae</taxon>
        <taxon>Fistulifera</taxon>
    </lineage>
</organism>
<keyword evidence="3" id="KW-0812">Transmembrane</keyword>
<dbReference type="InParanoid" id="A0A1Z5JII2"/>
<feature type="compositionally biased region" description="Low complexity" evidence="2">
    <location>
        <begin position="14"/>
        <end position="24"/>
    </location>
</feature>
<dbReference type="InterPro" id="IPR001611">
    <property type="entry name" value="Leu-rich_rpt"/>
</dbReference>
<dbReference type="Pfam" id="PF13855">
    <property type="entry name" value="LRR_8"/>
    <property type="match status" value="1"/>
</dbReference>
<dbReference type="Gene3D" id="3.80.10.10">
    <property type="entry name" value="Ribonuclease Inhibitor"/>
    <property type="match status" value="2"/>
</dbReference>
<keyword evidence="3" id="KW-1133">Transmembrane helix</keyword>
<dbReference type="AlphaFoldDB" id="A0A1Z5JII2"/>
<dbReference type="PANTHER" id="PTHR46662:SF104">
    <property type="entry name" value="GPI-ANCHORED ADHESIN-LIKE PROTEIN PGA55-RELATED"/>
    <property type="match status" value="1"/>
</dbReference>
<dbReference type="EMBL" id="BDSP01000073">
    <property type="protein sequence ID" value="GAX13805.1"/>
    <property type="molecule type" value="Genomic_DNA"/>
</dbReference>
<dbReference type="PANTHER" id="PTHR46662">
    <property type="entry name" value="DI-GLUCOSE BINDING PROTEIN WITH LEUCINE-RICH REPEAT DOMAIN-CONTAINING PROTEIN"/>
    <property type="match status" value="1"/>
</dbReference>
<dbReference type="SUPFAM" id="SSF52047">
    <property type="entry name" value="RNI-like"/>
    <property type="match status" value="1"/>
</dbReference>
<dbReference type="SUPFAM" id="SSF52058">
    <property type="entry name" value="L domain-like"/>
    <property type="match status" value="1"/>
</dbReference>
<dbReference type="OrthoDB" id="48557at2759"/>
<comment type="caution">
    <text evidence="4">The sequence shown here is derived from an EMBL/GenBank/DDBJ whole genome shotgun (WGS) entry which is preliminary data.</text>
</comment>
<reference evidence="4 5" key="1">
    <citation type="journal article" date="2015" name="Plant Cell">
        <title>Oil accumulation by the oleaginous diatom Fistulifera solaris as revealed by the genome and transcriptome.</title>
        <authorList>
            <person name="Tanaka T."/>
            <person name="Maeda Y."/>
            <person name="Veluchamy A."/>
            <person name="Tanaka M."/>
            <person name="Abida H."/>
            <person name="Marechal E."/>
            <person name="Bowler C."/>
            <person name="Muto M."/>
            <person name="Sunaga Y."/>
            <person name="Tanaka M."/>
            <person name="Yoshino T."/>
            <person name="Taniguchi T."/>
            <person name="Fukuda Y."/>
            <person name="Nemoto M."/>
            <person name="Matsumoto M."/>
            <person name="Wong P.S."/>
            <person name="Aburatani S."/>
            <person name="Fujibuchi W."/>
        </authorList>
    </citation>
    <scope>NUCLEOTIDE SEQUENCE [LARGE SCALE GENOMIC DNA]</scope>
    <source>
        <strain evidence="4 5">JPCC DA0580</strain>
    </source>
</reference>
<gene>
    <name evidence="4" type="ORF">FisN_30Lh099</name>
</gene>